<keyword evidence="4" id="KW-0547">Nucleotide-binding</keyword>
<evidence type="ECO:0000256" key="5">
    <source>
        <dbReference type="ARBA" id="ARBA00022777"/>
    </source>
</evidence>
<organism evidence="10">
    <name type="scientific">Trepomonas sp. PC1</name>
    <dbReference type="NCBI Taxonomy" id="1076344"/>
    <lineage>
        <taxon>Eukaryota</taxon>
        <taxon>Metamonada</taxon>
        <taxon>Diplomonadida</taxon>
        <taxon>Hexamitidae</taxon>
        <taxon>Hexamitinae</taxon>
        <taxon>Trepomonas</taxon>
    </lineage>
</organism>
<dbReference type="PROSITE" id="PS00108">
    <property type="entry name" value="PROTEIN_KINASE_ST"/>
    <property type="match status" value="1"/>
</dbReference>
<keyword evidence="2" id="KW-0723">Serine/threonine-protein kinase</keyword>
<evidence type="ECO:0000259" key="9">
    <source>
        <dbReference type="PROSITE" id="PS50011"/>
    </source>
</evidence>
<keyword evidence="3" id="KW-0808">Transferase</keyword>
<dbReference type="EMBL" id="GDID01001180">
    <property type="protein sequence ID" value="JAP95426.1"/>
    <property type="molecule type" value="Transcribed_RNA"/>
</dbReference>
<evidence type="ECO:0000256" key="1">
    <source>
        <dbReference type="ARBA" id="ARBA00012513"/>
    </source>
</evidence>
<dbReference type="InterPro" id="IPR011009">
    <property type="entry name" value="Kinase-like_dom_sf"/>
</dbReference>
<dbReference type="AlphaFoldDB" id="A0A146KJ14"/>
<dbReference type="InterPro" id="IPR000719">
    <property type="entry name" value="Prot_kinase_dom"/>
</dbReference>
<evidence type="ECO:0000313" key="10">
    <source>
        <dbReference type="EMBL" id="JAP95426.1"/>
    </source>
</evidence>
<dbReference type="GO" id="GO:0005524">
    <property type="term" value="F:ATP binding"/>
    <property type="evidence" value="ECO:0007669"/>
    <property type="project" value="UniProtKB-KW"/>
</dbReference>
<evidence type="ECO:0000256" key="7">
    <source>
        <dbReference type="ARBA" id="ARBA00047899"/>
    </source>
</evidence>
<evidence type="ECO:0000256" key="4">
    <source>
        <dbReference type="ARBA" id="ARBA00022741"/>
    </source>
</evidence>
<evidence type="ECO:0000256" key="6">
    <source>
        <dbReference type="ARBA" id="ARBA00022840"/>
    </source>
</evidence>
<keyword evidence="6" id="KW-0067">ATP-binding</keyword>
<sequence>KIPESVIWNVLIQLLCGISYLHDNNIIHRDIKPQNILIHEDLVKIADFGVSKVLHQKLAQTIIGTPLYISPEMWRQQKYSQKTDVYSLGCVIYELCTLSPPFLGQNIQNLKQNILVGQKKQIPKIYSDDLQQIIAMMMQQNTTKRPNIQDLVQNELIQQHISIYPDFSTNFIPSIEKQKAFELSTIIQTHKMMNTINLNPKLNRVMNGHIGGGIPKTKQYDQKERENKIILVQLFPKSQYKTRQLQQTDNKQIKRVS</sequence>
<name>A0A146KJ14_9EUKA</name>
<dbReference type="PANTHER" id="PTHR44899">
    <property type="entry name" value="CAMK FAMILY PROTEIN KINASE"/>
    <property type="match status" value="1"/>
</dbReference>
<keyword evidence="5 10" id="KW-0418">Kinase</keyword>
<dbReference type="InterPro" id="IPR008271">
    <property type="entry name" value="Ser/Thr_kinase_AS"/>
</dbReference>
<comment type="catalytic activity">
    <reaction evidence="8">
        <text>L-seryl-[protein] + ATP = O-phospho-L-seryl-[protein] + ADP + H(+)</text>
        <dbReference type="Rhea" id="RHEA:17989"/>
        <dbReference type="Rhea" id="RHEA-COMP:9863"/>
        <dbReference type="Rhea" id="RHEA-COMP:11604"/>
        <dbReference type="ChEBI" id="CHEBI:15378"/>
        <dbReference type="ChEBI" id="CHEBI:29999"/>
        <dbReference type="ChEBI" id="CHEBI:30616"/>
        <dbReference type="ChEBI" id="CHEBI:83421"/>
        <dbReference type="ChEBI" id="CHEBI:456216"/>
        <dbReference type="EC" id="2.7.11.1"/>
    </reaction>
</comment>
<dbReference type="PROSITE" id="PS50011">
    <property type="entry name" value="PROTEIN_KINASE_DOM"/>
    <property type="match status" value="1"/>
</dbReference>
<dbReference type="SMART" id="SM00220">
    <property type="entry name" value="S_TKc"/>
    <property type="match status" value="1"/>
</dbReference>
<evidence type="ECO:0000256" key="8">
    <source>
        <dbReference type="ARBA" id="ARBA00048679"/>
    </source>
</evidence>
<proteinExistence type="predicted"/>
<dbReference type="InterPro" id="IPR051131">
    <property type="entry name" value="NEK_Ser/Thr_kinase_NIMA"/>
</dbReference>
<feature type="non-terminal residue" evidence="10">
    <location>
        <position position="257"/>
    </location>
</feature>
<dbReference type="PANTHER" id="PTHR44899:SF3">
    <property type="entry name" value="SERINE_THREONINE-PROTEIN KINASE NEK1"/>
    <property type="match status" value="1"/>
</dbReference>
<evidence type="ECO:0000256" key="2">
    <source>
        <dbReference type="ARBA" id="ARBA00022527"/>
    </source>
</evidence>
<reference evidence="10" key="1">
    <citation type="submission" date="2015-07" db="EMBL/GenBank/DDBJ databases">
        <title>Adaptation to a free-living lifestyle via gene acquisitions in the diplomonad Trepomonas sp. PC1.</title>
        <authorList>
            <person name="Xu F."/>
            <person name="Jerlstrom-Hultqvist J."/>
            <person name="Kolisko M."/>
            <person name="Simpson A.G.B."/>
            <person name="Roger A.J."/>
            <person name="Svard S.G."/>
            <person name="Andersson J.O."/>
        </authorList>
    </citation>
    <scope>NUCLEOTIDE SEQUENCE</scope>
    <source>
        <strain evidence="10">PC1</strain>
    </source>
</reference>
<evidence type="ECO:0000256" key="3">
    <source>
        <dbReference type="ARBA" id="ARBA00022679"/>
    </source>
</evidence>
<gene>
    <name evidence="10" type="ORF">TPC1_11590</name>
</gene>
<feature type="domain" description="Protein kinase" evidence="9">
    <location>
        <begin position="1"/>
        <end position="157"/>
    </location>
</feature>
<accession>A0A146KJ14</accession>
<protein>
    <recommendedName>
        <fullName evidence="1">non-specific serine/threonine protein kinase</fullName>
        <ecNumber evidence="1">2.7.11.1</ecNumber>
    </recommendedName>
</protein>
<comment type="catalytic activity">
    <reaction evidence="7">
        <text>L-threonyl-[protein] + ATP = O-phospho-L-threonyl-[protein] + ADP + H(+)</text>
        <dbReference type="Rhea" id="RHEA:46608"/>
        <dbReference type="Rhea" id="RHEA-COMP:11060"/>
        <dbReference type="Rhea" id="RHEA-COMP:11605"/>
        <dbReference type="ChEBI" id="CHEBI:15378"/>
        <dbReference type="ChEBI" id="CHEBI:30013"/>
        <dbReference type="ChEBI" id="CHEBI:30616"/>
        <dbReference type="ChEBI" id="CHEBI:61977"/>
        <dbReference type="ChEBI" id="CHEBI:456216"/>
        <dbReference type="EC" id="2.7.11.1"/>
    </reaction>
</comment>
<dbReference type="Pfam" id="PF00069">
    <property type="entry name" value="Pkinase"/>
    <property type="match status" value="1"/>
</dbReference>
<feature type="non-terminal residue" evidence="10">
    <location>
        <position position="1"/>
    </location>
</feature>
<dbReference type="GO" id="GO:0004674">
    <property type="term" value="F:protein serine/threonine kinase activity"/>
    <property type="evidence" value="ECO:0007669"/>
    <property type="project" value="UniProtKB-KW"/>
</dbReference>
<dbReference type="SUPFAM" id="SSF56112">
    <property type="entry name" value="Protein kinase-like (PK-like)"/>
    <property type="match status" value="1"/>
</dbReference>
<dbReference type="EC" id="2.7.11.1" evidence="1"/>
<dbReference type="Gene3D" id="1.10.510.10">
    <property type="entry name" value="Transferase(Phosphotransferase) domain 1"/>
    <property type="match status" value="1"/>
</dbReference>